<dbReference type="Proteomes" id="UP001589627">
    <property type="component" value="Unassembled WGS sequence"/>
</dbReference>
<reference evidence="3 4" key="1">
    <citation type="submission" date="2024-09" db="EMBL/GenBank/DDBJ databases">
        <authorList>
            <person name="Sun Q."/>
            <person name="Mori K."/>
        </authorList>
    </citation>
    <scope>NUCLEOTIDE SEQUENCE [LARGE SCALE GENOMIC DNA]</scope>
    <source>
        <strain evidence="3 4">TBRC 0563</strain>
    </source>
</reference>
<evidence type="ECO:0000313" key="4">
    <source>
        <dbReference type="Proteomes" id="UP001589627"/>
    </source>
</evidence>
<keyword evidence="4" id="KW-1185">Reference proteome</keyword>
<accession>A0ABV5YA55</accession>
<organism evidence="3 4">
    <name type="scientific">Actinoallomurus acaciae</name>
    <dbReference type="NCBI Taxonomy" id="502577"/>
    <lineage>
        <taxon>Bacteria</taxon>
        <taxon>Bacillati</taxon>
        <taxon>Actinomycetota</taxon>
        <taxon>Actinomycetes</taxon>
        <taxon>Streptosporangiales</taxon>
        <taxon>Thermomonosporaceae</taxon>
        <taxon>Actinoallomurus</taxon>
    </lineage>
</organism>
<name>A0ABV5YA55_9ACTN</name>
<protein>
    <recommendedName>
        <fullName evidence="5">Secreted protein</fullName>
    </recommendedName>
</protein>
<evidence type="ECO:0000256" key="2">
    <source>
        <dbReference type="SAM" id="Phobius"/>
    </source>
</evidence>
<feature type="transmembrane region" description="Helical" evidence="2">
    <location>
        <begin position="6"/>
        <end position="27"/>
    </location>
</feature>
<dbReference type="EMBL" id="JBHLZP010000031">
    <property type="protein sequence ID" value="MFB9831910.1"/>
    <property type="molecule type" value="Genomic_DNA"/>
</dbReference>
<evidence type="ECO:0000313" key="3">
    <source>
        <dbReference type="EMBL" id="MFB9831910.1"/>
    </source>
</evidence>
<sequence>MSGIGILAVIGLIAIVIVLFGWIFMIVRASRHPMKVKDPGGRFKRGPVSGGAIHGDPGQNILTGEAPRQDAAEEHEQNIQSRP</sequence>
<dbReference type="RefSeq" id="WP_378196947.1">
    <property type="nucleotide sequence ID" value="NZ_JBHLZP010000031.1"/>
</dbReference>
<proteinExistence type="predicted"/>
<feature type="region of interest" description="Disordered" evidence="1">
    <location>
        <begin position="36"/>
        <end position="83"/>
    </location>
</feature>
<feature type="compositionally biased region" description="Basic and acidic residues" evidence="1">
    <location>
        <begin position="67"/>
        <end position="77"/>
    </location>
</feature>
<comment type="caution">
    <text evidence="3">The sequence shown here is derived from an EMBL/GenBank/DDBJ whole genome shotgun (WGS) entry which is preliminary data.</text>
</comment>
<evidence type="ECO:0008006" key="5">
    <source>
        <dbReference type="Google" id="ProtNLM"/>
    </source>
</evidence>
<gene>
    <name evidence="3" type="ORF">ACFFNX_06880</name>
</gene>
<keyword evidence="2" id="KW-1133">Transmembrane helix</keyword>
<evidence type="ECO:0000256" key="1">
    <source>
        <dbReference type="SAM" id="MobiDB-lite"/>
    </source>
</evidence>
<keyword evidence="2" id="KW-0472">Membrane</keyword>
<keyword evidence="2" id="KW-0812">Transmembrane</keyword>